<evidence type="ECO:0000256" key="2">
    <source>
        <dbReference type="ARBA" id="ARBA00006840"/>
    </source>
</evidence>
<feature type="transmembrane region" description="Helical" evidence="7">
    <location>
        <begin position="206"/>
        <end position="226"/>
    </location>
</feature>
<feature type="transmembrane region" description="Helical" evidence="7">
    <location>
        <begin position="52"/>
        <end position="77"/>
    </location>
</feature>
<dbReference type="Pfam" id="PF00335">
    <property type="entry name" value="Tetraspanin"/>
    <property type="match status" value="1"/>
</dbReference>
<feature type="disulfide bond" evidence="6">
    <location>
        <begin position="146"/>
        <end position="177"/>
    </location>
</feature>
<evidence type="ECO:0000256" key="5">
    <source>
        <dbReference type="ARBA" id="ARBA00023136"/>
    </source>
</evidence>
<evidence type="ECO:0000256" key="1">
    <source>
        <dbReference type="ARBA" id="ARBA00004141"/>
    </source>
</evidence>
<dbReference type="Proteomes" id="UP000625711">
    <property type="component" value="Unassembled WGS sequence"/>
</dbReference>
<keyword evidence="9" id="KW-1185">Reference proteome</keyword>
<evidence type="ECO:0000256" key="4">
    <source>
        <dbReference type="ARBA" id="ARBA00022989"/>
    </source>
</evidence>
<comment type="caution">
    <text evidence="8">The sequence shown here is derived from an EMBL/GenBank/DDBJ whole genome shotgun (WGS) entry which is preliminary data.</text>
</comment>
<dbReference type="PANTHER" id="PTHR19282">
    <property type="entry name" value="TETRASPANIN"/>
    <property type="match status" value="1"/>
</dbReference>
<gene>
    <name evidence="8" type="ORF">GWI33_014083</name>
</gene>
<dbReference type="PIRSF" id="PIRSF002419">
    <property type="entry name" value="Tetraspanin"/>
    <property type="match status" value="1"/>
</dbReference>
<dbReference type="GO" id="GO:0005886">
    <property type="term" value="C:plasma membrane"/>
    <property type="evidence" value="ECO:0007669"/>
    <property type="project" value="TreeGrafter"/>
</dbReference>
<keyword evidence="4 7" id="KW-1133">Transmembrane helix</keyword>
<evidence type="ECO:0000256" key="6">
    <source>
        <dbReference type="PIRSR" id="PIRSR002419-1"/>
    </source>
</evidence>
<name>A0A834IFS3_RHYFE</name>
<dbReference type="PANTHER" id="PTHR19282:SF456">
    <property type="entry name" value="CD63 MOLECULE"/>
    <property type="match status" value="1"/>
</dbReference>
<feature type="transmembrane region" description="Helical" evidence="7">
    <location>
        <begin position="89"/>
        <end position="108"/>
    </location>
</feature>
<evidence type="ECO:0000256" key="3">
    <source>
        <dbReference type="ARBA" id="ARBA00022692"/>
    </source>
</evidence>
<feature type="transmembrane region" description="Helical" evidence="7">
    <location>
        <begin position="12"/>
        <end position="40"/>
    </location>
</feature>
<comment type="similarity">
    <text evidence="2 7">Belongs to the tetraspanin (TM4SF) family.</text>
</comment>
<dbReference type="CDD" id="cd03127">
    <property type="entry name" value="tetraspanin_LEL"/>
    <property type="match status" value="1"/>
</dbReference>
<dbReference type="InterPro" id="IPR000301">
    <property type="entry name" value="Tetraspanin_animals"/>
</dbReference>
<dbReference type="OrthoDB" id="10033535at2759"/>
<dbReference type="InterPro" id="IPR008952">
    <property type="entry name" value="Tetraspanin_EC2_sf"/>
</dbReference>
<dbReference type="SUPFAM" id="SSF48652">
    <property type="entry name" value="Tetraspanin"/>
    <property type="match status" value="1"/>
</dbReference>
<accession>A0A834IFS3</accession>
<dbReference type="PRINTS" id="PR00259">
    <property type="entry name" value="TMFOUR"/>
</dbReference>
<dbReference type="Gene3D" id="1.10.1450.10">
    <property type="entry name" value="Tetraspanin"/>
    <property type="match status" value="1"/>
</dbReference>
<proteinExistence type="inferred from homology"/>
<keyword evidence="3 7" id="KW-0812">Transmembrane</keyword>
<organism evidence="8 9">
    <name type="scientific">Rhynchophorus ferrugineus</name>
    <name type="common">Red palm weevil</name>
    <name type="synonym">Curculio ferrugineus</name>
    <dbReference type="NCBI Taxonomy" id="354439"/>
    <lineage>
        <taxon>Eukaryota</taxon>
        <taxon>Metazoa</taxon>
        <taxon>Ecdysozoa</taxon>
        <taxon>Arthropoda</taxon>
        <taxon>Hexapoda</taxon>
        <taxon>Insecta</taxon>
        <taxon>Pterygota</taxon>
        <taxon>Neoptera</taxon>
        <taxon>Endopterygota</taxon>
        <taxon>Coleoptera</taxon>
        <taxon>Polyphaga</taxon>
        <taxon>Cucujiformia</taxon>
        <taxon>Curculionidae</taxon>
        <taxon>Dryophthorinae</taxon>
        <taxon>Rhynchophorus</taxon>
    </lineage>
</organism>
<evidence type="ECO:0000256" key="7">
    <source>
        <dbReference type="RuleBase" id="RU361218"/>
    </source>
</evidence>
<reference evidence="8" key="1">
    <citation type="submission" date="2020-08" db="EMBL/GenBank/DDBJ databases">
        <title>Genome sequencing and assembly of the red palm weevil Rhynchophorus ferrugineus.</title>
        <authorList>
            <person name="Dias G.B."/>
            <person name="Bergman C.M."/>
            <person name="Manee M."/>
        </authorList>
    </citation>
    <scope>NUCLEOTIDE SEQUENCE</scope>
    <source>
        <strain evidence="8">AA-2017</strain>
        <tissue evidence="8">Whole larva</tissue>
    </source>
</reference>
<comment type="subcellular location">
    <subcellularLocation>
        <location evidence="1 7">Membrane</location>
        <topology evidence="1 7">Multi-pass membrane protein</topology>
    </subcellularLocation>
</comment>
<dbReference type="EMBL" id="JAACXV010013539">
    <property type="protein sequence ID" value="KAF7273192.1"/>
    <property type="molecule type" value="Genomic_DNA"/>
</dbReference>
<evidence type="ECO:0000313" key="8">
    <source>
        <dbReference type="EMBL" id="KAF7273192.1"/>
    </source>
</evidence>
<sequence length="236" mass="26593">MGCSKILRDYTRYILILFNFFFVLTGTIIISVGISVKAYFNEFDDFLDKKYFYLSDLIIIIGIIIFIIAFVGCCGALKENACLTSTFSTLLIIIFVLEGIAGICGSLLKNRTEQFLEENLKHSMALYNNDTEITKTWDLVQTQFHCCGTFNYTDWQNSSLPISCCHIPSGTKSNFSCSTDSVSLYKNGCLEKFGYFVSRNISKVEIVGITLALIQLLGILLSCYLAKQIRSDYETV</sequence>
<protein>
    <recommendedName>
        <fullName evidence="7">Tetraspanin</fullName>
    </recommendedName>
</protein>
<dbReference type="InterPro" id="IPR018499">
    <property type="entry name" value="Tetraspanin/Peripherin"/>
</dbReference>
<keyword evidence="5 7" id="KW-0472">Membrane</keyword>
<feature type="disulfide bond" evidence="6">
    <location>
        <begin position="147"/>
        <end position="164"/>
    </location>
</feature>
<keyword evidence="6" id="KW-1015">Disulfide bond</keyword>
<dbReference type="AlphaFoldDB" id="A0A834IFS3"/>
<evidence type="ECO:0000313" key="9">
    <source>
        <dbReference type="Proteomes" id="UP000625711"/>
    </source>
</evidence>